<dbReference type="Pfam" id="PF04093">
    <property type="entry name" value="MreD"/>
    <property type="match status" value="1"/>
</dbReference>
<keyword evidence="8" id="KW-0997">Cell inner membrane</keyword>
<dbReference type="Proteomes" id="UP001241056">
    <property type="component" value="Unassembled WGS sequence"/>
</dbReference>
<evidence type="ECO:0000313" key="11">
    <source>
        <dbReference type="Proteomes" id="UP001241056"/>
    </source>
</evidence>
<comment type="caution">
    <text evidence="10">The sequence shown here is derived from an EMBL/GenBank/DDBJ whole genome shotgun (WGS) entry which is preliminary data.</text>
</comment>
<organism evidence="10 11">
    <name type="scientific">Thiopseudomonas acetoxidans</name>
    <dbReference type="NCBI Taxonomy" id="3041622"/>
    <lineage>
        <taxon>Bacteria</taxon>
        <taxon>Pseudomonadati</taxon>
        <taxon>Pseudomonadota</taxon>
        <taxon>Gammaproteobacteria</taxon>
        <taxon>Pseudomonadales</taxon>
        <taxon>Pseudomonadaceae</taxon>
        <taxon>Thiopseudomonas</taxon>
    </lineage>
</organism>
<evidence type="ECO:0000256" key="3">
    <source>
        <dbReference type="ARBA" id="ARBA00022475"/>
    </source>
</evidence>
<name>A0ABT7SNT4_9GAMM</name>
<feature type="transmembrane region" description="Helical" evidence="9">
    <location>
        <begin position="68"/>
        <end position="89"/>
    </location>
</feature>
<evidence type="ECO:0000256" key="5">
    <source>
        <dbReference type="ARBA" id="ARBA00022960"/>
    </source>
</evidence>
<dbReference type="RefSeq" id="WP_289409875.1">
    <property type="nucleotide sequence ID" value="NZ_JAUCDY010000002.1"/>
</dbReference>
<dbReference type="InterPro" id="IPR007227">
    <property type="entry name" value="Cell_shape_determining_MreD"/>
</dbReference>
<reference evidence="10 11" key="1">
    <citation type="submission" date="2023-06" db="EMBL/GenBank/DDBJ databases">
        <title>Thiopseudomonas sp. CY1220 draft genome sequence.</title>
        <authorList>
            <person name="Zhao G."/>
            <person name="An M."/>
        </authorList>
    </citation>
    <scope>NUCLEOTIDE SEQUENCE [LARGE SCALE GENOMIC DNA]</scope>
    <source>
        <strain evidence="10 11">CY1220</strain>
    </source>
</reference>
<evidence type="ECO:0000313" key="10">
    <source>
        <dbReference type="EMBL" id="MDM7857222.1"/>
    </source>
</evidence>
<evidence type="ECO:0000256" key="9">
    <source>
        <dbReference type="SAM" id="Phobius"/>
    </source>
</evidence>
<keyword evidence="3 8" id="KW-1003">Cell membrane</keyword>
<feature type="transmembrane region" description="Helical" evidence="9">
    <location>
        <begin position="101"/>
        <end position="122"/>
    </location>
</feature>
<dbReference type="PANTHER" id="PTHR37484:SF1">
    <property type="entry name" value="ROD SHAPE-DETERMINING PROTEIN MRED"/>
    <property type="match status" value="1"/>
</dbReference>
<sequence>MSATRVTFLIFVGLSLVTALMLSVAPLPDFMQAARPLWLALMLSYWVFELPYNFKISLAWVFGLAQDVLYGTYFGFHALFLAFVVYAILSFQQRLRMFPQWQQAIFLMLIYSIGQIFLLWLNTLAGHHTLVSQYIFPALVSGLLWPWVYMIMHLLRKLMQL</sequence>
<evidence type="ECO:0000256" key="8">
    <source>
        <dbReference type="PIRNR" id="PIRNR018472"/>
    </source>
</evidence>
<keyword evidence="5 8" id="KW-0133">Cell shape</keyword>
<keyword evidence="11" id="KW-1185">Reference proteome</keyword>
<accession>A0ABT7SNT4</accession>
<feature type="transmembrane region" description="Helical" evidence="9">
    <location>
        <begin position="37"/>
        <end position="62"/>
    </location>
</feature>
<dbReference type="PANTHER" id="PTHR37484">
    <property type="entry name" value="ROD SHAPE-DETERMINING PROTEIN MRED"/>
    <property type="match status" value="1"/>
</dbReference>
<keyword evidence="6 9" id="KW-1133">Transmembrane helix</keyword>
<evidence type="ECO:0000256" key="4">
    <source>
        <dbReference type="ARBA" id="ARBA00022692"/>
    </source>
</evidence>
<protein>
    <recommendedName>
        <fullName evidence="8">Rod shape-determining protein MreD</fullName>
    </recommendedName>
</protein>
<feature type="transmembrane region" description="Helical" evidence="9">
    <location>
        <begin position="6"/>
        <end position="25"/>
    </location>
</feature>
<proteinExistence type="inferred from homology"/>
<evidence type="ECO:0000256" key="6">
    <source>
        <dbReference type="ARBA" id="ARBA00022989"/>
    </source>
</evidence>
<evidence type="ECO:0000256" key="1">
    <source>
        <dbReference type="ARBA" id="ARBA00004651"/>
    </source>
</evidence>
<gene>
    <name evidence="10" type="primary">mreD</name>
    <name evidence="10" type="ORF">QEZ41_02860</name>
</gene>
<dbReference type="InterPro" id="IPR026034">
    <property type="entry name" value="MreD_proteobac"/>
</dbReference>
<keyword evidence="7 8" id="KW-0472">Membrane</keyword>
<evidence type="ECO:0000256" key="7">
    <source>
        <dbReference type="ARBA" id="ARBA00023136"/>
    </source>
</evidence>
<dbReference type="NCBIfam" id="TIGR03426">
    <property type="entry name" value="shape_MreD"/>
    <property type="match status" value="1"/>
</dbReference>
<dbReference type="PIRSF" id="PIRSF018472">
    <property type="entry name" value="MreD_proteobac"/>
    <property type="match status" value="1"/>
</dbReference>
<dbReference type="EMBL" id="JAUCDY010000002">
    <property type="protein sequence ID" value="MDM7857222.1"/>
    <property type="molecule type" value="Genomic_DNA"/>
</dbReference>
<evidence type="ECO:0000256" key="2">
    <source>
        <dbReference type="ARBA" id="ARBA00007776"/>
    </source>
</evidence>
<keyword evidence="4 9" id="KW-0812">Transmembrane</keyword>
<comment type="similarity">
    <text evidence="2 8">Belongs to the MreD family.</text>
</comment>
<comment type="subcellular location">
    <subcellularLocation>
        <location evidence="8">Cell inner membrane</location>
    </subcellularLocation>
    <subcellularLocation>
        <location evidence="1">Cell membrane</location>
        <topology evidence="1">Multi-pass membrane protein</topology>
    </subcellularLocation>
</comment>
<feature type="transmembrane region" description="Helical" evidence="9">
    <location>
        <begin position="134"/>
        <end position="155"/>
    </location>
</feature>
<comment type="function">
    <text evidence="8">Involved in formation of the rod shape of the cell. May also contribute to regulation of formation of penicillin-binding proteins.</text>
</comment>